<comment type="caution">
    <text evidence="1">The sequence shown here is derived from an EMBL/GenBank/DDBJ whole genome shotgun (WGS) entry which is preliminary data.</text>
</comment>
<gene>
    <name evidence="1" type="ORF">QFC21_006613</name>
</gene>
<protein>
    <submittedName>
        <fullName evidence="1">Uncharacterized protein</fullName>
    </submittedName>
</protein>
<evidence type="ECO:0000313" key="1">
    <source>
        <dbReference type="EMBL" id="KAJ9092901.1"/>
    </source>
</evidence>
<dbReference type="EMBL" id="JASBWT010000034">
    <property type="protein sequence ID" value="KAJ9092901.1"/>
    <property type="molecule type" value="Genomic_DNA"/>
</dbReference>
<reference evidence="1" key="1">
    <citation type="submission" date="2023-04" db="EMBL/GenBank/DDBJ databases">
        <title>Draft Genome sequencing of Naganishia species isolated from polar environments using Oxford Nanopore Technology.</title>
        <authorList>
            <person name="Leo P."/>
            <person name="Venkateswaran K."/>
        </authorList>
    </citation>
    <scope>NUCLEOTIDE SEQUENCE</scope>
    <source>
        <strain evidence="1">MNA-CCFEE 5423</strain>
    </source>
</reference>
<proteinExistence type="predicted"/>
<keyword evidence="2" id="KW-1185">Reference proteome</keyword>
<evidence type="ECO:0000313" key="2">
    <source>
        <dbReference type="Proteomes" id="UP001227268"/>
    </source>
</evidence>
<name>A0ACC2V1L2_9TREE</name>
<sequence>MRPGQSHQDHQQPSQRGGMPLEARLPLQLGHGSSPTLDRTIATSQKVVLFMITGSSLYLAFVLVRKWLEQNGRSRARNEALRELLGTPDEESEESPSMPGSATGFGGFPMANEADSKDKIGGKKGKRVVSKSNDILLPRLRSLSSAMKSTSTSHQPKMLSTQPFTSKLKAMIPGLSASSSRASHAIPAIEEPTLTEESTTSNATNPIDQGSSEAEAVGTETNVQQTAFSAAERKKLKKKQNRANRAQDRLLLAAWSAESDARDSPSPAGSTISLPSTSEQWAFSEENASRDVQTLVPAPERRTEKANAIQYRNTSEPESITPTATANTTPKASMRSRMAGPPPVSMLRNESPTRRRSSASTDDNADVYRDSIGSAPSLVSTFSPKSGRSRAESASSLPPVTPLAMNVGLNVLDADPGMMKEDENTMGWQKVGKKEKAERKQKGKGRVEAESRMGPVSPPVSTASGTSSEFNLLLNVESRPTQSLTDASSASWMSEPPPAPCPDCAQRRREEDENTLSPTTADAGSSSGNWNAGRLSELHEKLENTVGEQKRQKAIIDSLTGTNISLSEQLAEFRDQRDKSTSEAQAARKQLEGLRRELGETKAASEQLDGLQRELGEAQETIAHLQSQLQHRRDREKRNEDFRRKYDNMVQKHESYMHHQNRLSDETSRNTARLEAQLAEMSRIMERLQFQAYPSIMPTTANSQYALLPAPMMMPSPHTQAMSPGLGGQSPYPHNAYMLASPPSAPFPGHDGGPRRVSPHQQPRPRYEGNYTSASGLASNEMYNNQPTGMWALGSPETARPPHSPSRHADISTSILKPRRASADLGTTAAIGAEASSESHTGIEGSSTAPQAPHAAIDEQSQGGNQVANDDAVQGQKIDLQSASLAPENGQPASNGQTNAPPPAATGSTPPPAEDQSEMPNKHLEFTFPRKLPSESDGDAGDQSRTHATQTCAPANPNQATAEQETSEATPAPEEEYDEPVYASIRPQG</sequence>
<organism evidence="1 2">
    <name type="scientific">Naganishia friedmannii</name>
    <dbReference type="NCBI Taxonomy" id="89922"/>
    <lineage>
        <taxon>Eukaryota</taxon>
        <taxon>Fungi</taxon>
        <taxon>Dikarya</taxon>
        <taxon>Basidiomycota</taxon>
        <taxon>Agaricomycotina</taxon>
        <taxon>Tremellomycetes</taxon>
        <taxon>Filobasidiales</taxon>
        <taxon>Filobasidiaceae</taxon>
        <taxon>Naganishia</taxon>
    </lineage>
</organism>
<accession>A0ACC2V1L2</accession>
<dbReference type="Proteomes" id="UP001227268">
    <property type="component" value="Unassembled WGS sequence"/>
</dbReference>